<accession>A0A2K3M547</accession>
<reference evidence="1 2" key="2">
    <citation type="journal article" date="2017" name="Front. Plant Sci.">
        <title>Gene Classification and Mining of Molecular Markers Useful in Red Clover (Trifolium pratense) Breeding.</title>
        <authorList>
            <person name="Istvanek J."/>
            <person name="Dluhosova J."/>
            <person name="Dluhos P."/>
            <person name="Patkova L."/>
            <person name="Nedelnik J."/>
            <person name="Repkova J."/>
        </authorList>
    </citation>
    <scope>NUCLEOTIDE SEQUENCE [LARGE SCALE GENOMIC DNA]</scope>
    <source>
        <strain evidence="2">cv. Tatra</strain>
        <tissue evidence="1">Young leaves</tissue>
    </source>
</reference>
<proteinExistence type="predicted"/>
<evidence type="ECO:0000313" key="2">
    <source>
        <dbReference type="Proteomes" id="UP000236291"/>
    </source>
</evidence>
<protein>
    <submittedName>
        <fullName evidence="1">Uncharacterized protein</fullName>
    </submittedName>
</protein>
<gene>
    <name evidence="1" type="ORF">L195_g041986</name>
</gene>
<comment type="caution">
    <text evidence="1">The sequence shown here is derived from an EMBL/GenBank/DDBJ whole genome shotgun (WGS) entry which is preliminary data.</text>
</comment>
<sequence>MPSSRFDNSSIDGFVARRRNNEKMKIKMSVIMIATTITTIEDTSHKIVGDDGCIIVDCASAVSLLTRRRNKKKKMVMRLKLKCVMELTIFDSIVMAKERMNINE</sequence>
<organism evidence="1 2">
    <name type="scientific">Trifolium pratense</name>
    <name type="common">Red clover</name>
    <dbReference type="NCBI Taxonomy" id="57577"/>
    <lineage>
        <taxon>Eukaryota</taxon>
        <taxon>Viridiplantae</taxon>
        <taxon>Streptophyta</taxon>
        <taxon>Embryophyta</taxon>
        <taxon>Tracheophyta</taxon>
        <taxon>Spermatophyta</taxon>
        <taxon>Magnoliopsida</taxon>
        <taxon>eudicotyledons</taxon>
        <taxon>Gunneridae</taxon>
        <taxon>Pentapetalae</taxon>
        <taxon>rosids</taxon>
        <taxon>fabids</taxon>
        <taxon>Fabales</taxon>
        <taxon>Fabaceae</taxon>
        <taxon>Papilionoideae</taxon>
        <taxon>50 kb inversion clade</taxon>
        <taxon>NPAAA clade</taxon>
        <taxon>Hologalegina</taxon>
        <taxon>IRL clade</taxon>
        <taxon>Trifolieae</taxon>
        <taxon>Trifolium</taxon>
    </lineage>
</organism>
<reference evidence="1 2" key="1">
    <citation type="journal article" date="2014" name="Am. J. Bot.">
        <title>Genome assembly and annotation for red clover (Trifolium pratense; Fabaceae).</title>
        <authorList>
            <person name="Istvanek J."/>
            <person name="Jaros M."/>
            <person name="Krenek A."/>
            <person name="Repkova J."/>
        </authorList>
    </citation>
    <scope>NUCLEOTIDE SEQUENCE [LARGE SCALE GENOMIC DNA]</scope>
    <source>
        <strain evidence="2">cv. Tatra</strain>
        <tissue evidence="1">Young leaves</tissue>
    </source>
</reference>
<name>A0A2K3M547_TRIPR</name>
<evidence type="ECO:0000313" key="1">
    <source>
        <dbReference type="EMBL" id="PNX85912.1"/>
    </source>
</evidence>
<dbReference type="AlphaFoldDB" id="A0A2K3M547"/>
<dbReference type="Proteomes" id="UP000236291">
    <property type="component" value="Unassembled WGS sequence"/>
</dbReference>
<dbReference type="EMBL" id="ASHM01049875">
    <property type="protein sequence ID" value="PNX85912.1"/>
    <property type="molecule type" value="Genomic_DNA"/>
</dbReference>